<comment type="caution">
    <text evidence="8">The sequence shown here is derived from an EMBL/GenBank/DDBJ whole genome shotgun (WGS) entry which is preliminary data.</text>
</comment>
<dbReference type="PANTHER" id="PTHR30026:SF20">
    <property type="entry name" value="OUTER MEMBRANE PROTEIN TOLC"/>
    <property type="match status" value="1"/>
</dbReference>
<dbReference type="GO" id="GO:0015562">
    <property type="term" value="F:efflux transmembrane transporter activity"/>
    <property type="evidence" value="ECO:0007669"/>
    <property type="project" value="InterPro"/>
</dbReference>
<keyword evidence="7" id="KW-0998">Cell outer membrane</keyword>
<comment type="subcellular location">
    <subcellularLocation>
        <location evidence="1">Cell outer membrane</location>
    </subcellularLocation>
</comment>
<dbReference type="AlphaFoldDB" id="A0A937FC00"/>
<dbReference type="Proteomes" id="UP000659388">
    <property type="component" value="Unassembled WGS sequence"/>
</dbReference>
<dbReference type="GO" id="GO:1990281">
    <property type="term" value="C:efflux pump complex"/>
    <property type="evidence" value="ECO:0007669"/>
    <property type="project" value="TreeGrafter"/>
</dbReference>
<keyword evidence="4" id="KW-1134">Transmembrane beta strand</keyword>
<evidence type="ECO:0000313" key="9">
    <source>
        <dbReference type="Proteomes" id="UP000659388"/>
    </source>
</evidence>
<accession>A0A937FC00</accession>
<evidence type="ECO:0000256" key="1">
    <source>
        <dbReference type="ARBA" id="ARBA00004442"/>
    </source>
</evidence>
<dbReference type="InterPro" id="IPR051906">
    <property type="entry name" value="TolC-like"/>
</dbReference>
<dbReference type="PANTHER" id="PTHR30026">
    <property type="entry name" value="OUTER MEMBRANE PROTEIN TOLC"/>
    <property type="match status" value="1"/>
</dbReference>
<organism evidence="8 9">
    <name type="scientific">Fulvivirga sediminis</name>
    <dbReference type="NCBI Taxonomy" id="2803949"/>
    <lineage>
        <taxon>Bacteria</taxon>
        <taxon>Pseudomonadati</taxon>
        <taxon>Bacteroidota</taxon>
        <taxon>Cytophagia</taxon>
        <taxon>Cytophagales</taxon>
        <taxon>Fulvivirgaceae</taxon>
        <taxon>Fulvivirga</taxon>
    </lineage>
</organism>
<evidence type="ECO:0000256" key="6">
    <source>
        <dbReference type="ARBA" id="ARBA00023136"/>
    </source>
</evidence>
<dbReference type="EMBL" id="JAESIY010000010">
    <property type="protein sequence ID" value="MBL3658095.1"/>
    <property type="molecule type" value="Genomic_DNA"/>
</dbReference>
<protein>
    <submittedName>
        <fullName evidence="8">TolC family protein</fullName>
    </submittedName>
</protein>
<keyword evidence="6" id="KW-0472">Membrane</keyword>
<dbReference type="Pfam" id="PF02321">
    <property type="entry name" value="OEP"/>
    <property type="match status" value="2"/>
</dbReference>
<keyword evidence="9" id="KW-1185">Reference proteome</keyword>
<evidence type="ECO:0000256" key="5">
    <source>
        <dbReference type="ARBA" id="ARBA00022692"/>
    </source>
</evidence>
<comment type="similarity">
    <text evidence="2">Belongs to the outer membrane factor (OMF) (TC 1.B.17) family.</text>
</comment>
<dbReference type="GO" id="GO:0009279">
    <property type="term" value="C:cell outer membrane"/>
    <property type="evidence" value="ECO:0007669"/>
    <property type="project" value="UniProtKB-SubCell"/>
</dbReference>
<keyword evidence="3" id="KW-0813">Transport</keyword>
<dbReference type="GO" id="GO:0015288">
    <property type="term" value="F:porin activity"/>
    <property type="evidence" value="ECO:0007669"/>
    <property type="project" value="TreeGrafter"/>
</dbReference>
<proteinExistence type="inferred from homology"/>
<sequence length="472" mass="55063">MLKPLHAQVQTLTLEDIIERAKSQSPASKQAETRKENKYWQYRFYRSNYNPQLRLSGSAPDYNMDYFSNRLDDGTIVFQSREQINSYVNLGIEQPISLTGGTVSVNSNLNHFKDYNQNLTQYNSTLFNVMLEQPLFGFNQLKWDKKTEPLRFEESKREYVEEMESISSDAVDYFFAFLSAQINLQIAQFNQANNDTIYKIEQGRYNIGTTSKDKLLQVELQLLRSKQDVAQARLDMETSMLQLRAFIGLQGGDTFSLLLPETVPKFEIIYGEALDYARQNRADFVAFERRKMEAQRDVAQARAQRFQTDLTASYGTNNASPHVDQLYTDPNNQVRANISFNIPLIDWGRNKARMQTALANQRLVDYTIVQDEQNFEQEILTQVRQFDVLRTQLEITKKSDEVAQERYVVAQNRYLIGKIDITNLNIALTEKDDAKRGYINALRAFWSAYYNLRRLTLYDFENRELLYVPEDQ</sequence>
<name>A0A937FC00_9BACT</name>
<dbReference type="InterPro" id="IPR003423">
    <property type="entry name" value="OMP_efflux"/>
</dbReference>
<dbReference type="Gene3D" id="1.20.1600.10">
    <property type="entry name" value="Outer membrane efflux proteins (OEP)"/>
    <property type="match status" value="1"/>
</dbReference>
<evidence type="ECO:0000256" key="7">
    <source>
        <dbReference type="ARBA" id="ARBA00023237"/>
    </source>
</evidence>
<evidence type="ECO:0000256" key="4">
    <source>
        <dbReference type="ARBA" id="ARBA00022452"/>
    </source>
</evidence>
<evidence type="ECO:0000256" key="3">
    <source>
        <dbReference type="ARBA" id="ARBA00022448"/>
    </source>
</evidence>
<gene>
    <name evidence="8" type="ORF">JL102_18230</name>
</gene>
<evidence type="ECO:0000313" key="8">
    <source>
        <dbReference type="EMBL" id="MBL3658095.1"/>
    </source>
</evidence>
<evidence type="ECO:0000256" key="2">
    <source>
        <dbReference type="ARBA" id="ARBA00007613"/>
    </source>
</evidence>
<dbReference type="SUPFAM" id="SSF56954">
    <property type="entry name" value="Outer membrane efflux proteins (OEP)"/>
    <property type="match status" value="1"/>
</dbReference>
<keyword evidence="5" id="KW-0812">Transmembrane</keyword>
<reference evidence="8" key="1">
    <citation type="submission" date="2021-01" db="EMBL/GenBank/DDBJ databases">
        <title>Fulvivirga kasyanovii gen. nov., sp nov., a novel member of the phylum Bacteroidetes isolated from seawater in a mussel farm.</title>
        <authorList>
            <person name="Zhao L.-H."/>
            <person name="Wang Z.-J."/>
        </authorList>
    </citation>
    <scope>NUCLEOTIDE SEQUENCE</scope>
    <source>
        <strain evidence="8">2943</strain>
    </source>
</reference>